<dbReference type="GO" id="GO:0000462">
    <property type="term" value="P:maturation of SSU-rRNA from tricistronic rRNA transcript (SSU-rRNA, 5.8S rRNA, LSU-rRNA)"/>
    <property type="evidence" value="ECO:0000318"/>
    <property type="project" value="GO_Central"/>
</dbReference>
<dbReference type="PANTHER" id="PTHR28096:SF1">
    <property type="entry name" value="PROTEIN FAF1"/>
    <property type="match status" value="1"/>
</dbReference>
<dbReference type="InterPro" id="IPR053030">
    <property type="entry name" value="Ribosomal_biogenesis_FAF1-like"/>
</dbReference>
<feature type="coiled-coil region" evidence="1">
    <location>
        <begin position="1"/>
        <end position="28"/>
    </location>
</feature>
<dbReference type="OMA" id="FEAQFKP"/>
<protein>
    <submittedName>
        <fullName evidence="3">ADL122Cp</fullName>
    </submittedName>
</protein>
<dbReference type="KEGG" id="ago:AGOS_ADL122C"/>
<keyword evidence="4" id="KW-1185">Reference proteome</keyword>
<gene>
    <name evidence="3" type="ORF">AGOS_ADL122C</name>
</gene>
<dbReference type="GO" id="GO:0005730">
    <property type="term" value="C:nucleolus"/>
    <property type="evidence" value="ECO:0000318"/>
    <property type="project" value="GO_Central"/>
</dbReference>
<dbReference type="EMBL" id="AE016817">
    <property type="protein sequence ID" value="AAS51798.1"/>
    <property type="molecule type" value="Genomic_DNA"/>
</dbReference>
<proteinExistence type="predicted"/>
<dbReference type="Proteomes" id="UP000000591">
    <property type="component" value="Chromosome IV"/>
</dbReference>
<sequence length="314" mass="34601">MSDNEEYMQQLEAQRRAFEAQFGSLEDMGYVDKTRAAQSNDTSTSASESDSDPESEGDARSGQSESDEQSEMDGASASSDDEAAHTPRVISFRAPSDAYSGPSPRELRRIRSGKAPGLETEPAPKSAAADRDEKQLLEQDIELQRFLQESHIFAALNSQPSGADLTLRTIDNPAYAGGEVIGKARARTLEMRLNALSATNGAARTLETVPMNIRKGMVSKHRSRIREHEQLARDSGTVLAKVRRGEFRKIDATYKKDIERRIGTTIKAADRARKKHRDRAPRIHAVGKSTRNGLVISPKEIAAVAASEPKRRKR</sequence>
<dbReference type="PANTHER" id="PTHR28096">
    <property type="entry name" value="PROTEIN FAF1"/>
    <property type="match status" value="1"/>
</dbReference>
<evidence type="ECO:0000313" key="3">
    <source>
        <dbReference type="EMBL" id="AAS51798.1"/>
    </source>
</evidence>
<reference evidence="4" key="2">
    <citation type="journal article" date="2013" name="G3 (Bethesda)">
        <title>Genomes of Ashbya fungi isolated from insects reveal four mating-type loci, numerous translocations, lack of transposons, and distinct gene duplications.</title>
        <authorList>
            <person name="Dietrich F.S."/>
            <person name="Voegeli S."/>
            <person name="Kuo S."/>
            <person name="Philippsen P."/>
        </authorList>
    </citation>
    <scope>GENOME REANNOTATION</scope>
    <source>
        <strain evidence="4">ATCC 10895 / CBS 109.51 / FGSC 9923 / NRRL Y-1056</strain>
    </source>
</reference>
<dbReference type="InParanoid" id="Q75AP2"/>
<organism evidence="3 4">
    <name type="scientific">Eremothecium gossypii (strain ATCC 10895 / CBS 109.51 / FGSC 9923 / NRRL Y-1056)</name>
    <name type="common">Yeast</name>
    <name type="synonym">Ashbya gossypii</name>
    <dbReference type="NCBI Taxonomy" id="284811"/>
    <lineage>
        <taxon>Eukaryota</taxon>
        <taxon>Fungi</taxon>
        <taxon>Dikarya</taxon>
        <taxon>Ascomycota</taxon>
        <taxon>Saccharomycotina</taxon>
        <taxon>Saccharomycetes</taxon>
        <taxon>Saccharomycetales</taxon>
        <taxon>Saccharomycetaceae</taxon>
        <taxon>Eremothecium</taxon>
    </lineage>
</organism>
<dbReference type="OrthoDB" id="5556956at2759"/>
<name>Q75AP2_EREGS</name>
<dbReference type="HOGENOM" id="CLU_069402_0_0_1"/>
<accession>Q75AP2</accession>
<feature type="compositionally biased region" description="Low complexity" evidence="2">
    <location>
        <begin position="39"/>
        <end position="48"/>
    </location>
</feature>
<feature type="region of interest" description="Disordered" evidence="2">
    <location>
        <begin position="270"/>
        <end position="291"/>
    </location>
</feature>
<evidence type="ECO:0000256" key="1">
    <source>
        <dbReference type="SAM" id="Coils"/>
    </source>
</evidence>
<evidence type="ECO:0000256" key="2">
    <source>
        <dbReference type="SAM" id="MobiDB-lite"/>
    </source>
</evidence>
<dbReference type="RefSeq" id="NP_983974.1">
    <property type="nucleotide sequence ID" value="NM_209327.1"/>
</dbReference>
<dbReference type="GeneID" id="4620117"/>
<dbReference type="eggNOG" id="ENOG502QVP1">
    <property type="taxonomic scope" value="Eukaryota"/>
</dbReference>
<dbReference type="AlphaFoldDB" id="Q75AP2"/>
<feature type="region of interest" description="Disordered" evidence="2">
    <location>
        <begin position="29"/>
        <end position="132"/>
    </location>
</feature>
<keyword evidence="1" id="KW-0175">Coiled coil</keyword>
<evidence type="ECO:0000313" key="4">
    <source>
        <dbReference type="Proteomes" id="UP000000591"/>
    </source>
</evidence>
<dbReference type="STRING" id="284811.Q75AP2"/>
<dbReference type="FunCoup" id="Q75AP2">
    <property type="interactions" value="244"/>
</dbReference>
<reference evidence="3 4" key="1">
    <citation type="journal article" date="2004" name="Science">
        <title>The Ashbya gossypii genome as a tool for mapping the ancient Saccharomyces cerevisiae genome.</title>
        <authorList>
            <person name="Dietrich F.S."/>
            <person name="Voegeli S."/>
            <person name="Brachat S."/>
            <person name="Lerch A."/>
            <person name="Gates K."/>
            <person name="Steiner S."/>
            <person name="Mohr C."/>
            <person name="Pohlmann R."/>
            <person name="Luedi P."/>
            <person name="Choi S."/>
            <person name="Wing R.A."/>
            <person name="Flavier A."/>
            <person name="Gaffney T.D."/>
            <person name="Philippsen P."/>
        </authorList>
    </citation>
    <scope>NUCLEOTIDE SEQUENCE [LARGE SCALE GENOMIC DNA]</scope>
    <source>
        <strain evidence="4">ATCC 10895 / CBS 109.51 / FGSC 9923 / NRRL Y-1056</strain>
    </source>
</reference>